<dbReference type="GO" id="GO:0016567">
    <property type="term" value="P:protein ubiquitination"/>
    <property type="evidence" value="ECO:0007669"/>
    <property type="project" value="TreeGrafter"/>
</dbReference>
<feature type="region of interest" description="Disordered" evidence="9">
    <location>
        <begin position="193"/>
        <end position="218"/>
    </location>
</feature>
<dbReference type="AlphaFoldDB" id="A0AAN9LCZ1"/>
<keyword evidence="3" id="KW-0808">Transferase</keyword>
<evidence type="ECO:0000256" key="9">
    <source>
        <dbReference type="SAM" id="MobiDB-lite"/>
    </source>
</evidence>
<dbReference type="InterPro" id="IPR039525">
    <property type="entry name" value="RNF126-like_zinc-ribbon"/>
</dbReference>
<dbReference type="InterPro" id="IPR013083">
    <property type="entry name" value="Znf_RING/FYVE/PHD"/>
</dbReference>
<evidence type="ECO:0000256" key="7">
    <source>
        <dbReference type="ARBA" id="ARBA00022833"/>
    </source>
</evidence>
<dbReference type="FunFam" id="3.30.40.10:FF:000022">
    <property type="entry name" value="E3 ubiquitin-protein ligase RING1-like"/>
    <property type="match status" value="1"/>
</dbReference>
<dbReference type="SUPFAM" id="SSF57850">
    <property type="entry name" value="RING/U-box"/>
    <property type="match status" value="1"/>
</dbReference>
<evidence type="ECO:0000313" key="13">
    <source>
        <dbReference type="Proteomes" id="UP001374584"/>
    </source>
</evidence>
<dbReference type="EC" id="2.3.2.27" evidence="2"/>
<dbReference type="InterPro" id="IPR001841">
    <property type="entry name" value="Znf_RING"/>
</dbReference>
<protein>
    <recommendedName>
        <fullName evidence="2">RING-type E3 ubiquitin transferase</fullName>
        <ecNumber evidence="2">2.3.2.27</ecNumber>
    </recommendedName>
</protein>
<evidence type="ECO:0000256" key="1">
    <source>
        <dbReference type="ARBA" id="ARBA00000900"/>
    </source>
</evidence>
<accession>A0AAN9LCZ1</accession>
<keyword evidence="7" id="KW-0862">Zinc</keyword>
<sequence>MSSGATYWCYSCRQPIRIAGRAICPYCNEGFLHELSDMRGVVERRGSESRTGFRYAVDNFMRQIMGGRYINFGTRIRRSGSTRPPERTWSVFMFPSQDSSSDPEEFSYQHITNYQFGASQSSINALPTIKITREHLNFDSLCPVCIERFEVGSEVRKMACDHIYHSDCIVPWLVQHNSCPLCRSKLPPERHSSSHGTQIWGGWNASDNNSDNTVSRGRENRQLNNGWRNLLSFFTFCSHSVILIQILNRFLDVFNFGSTVIWKILSGCVWEMAANSYSVLSTFTFVIALLAIGAAYSSEFQVFGELPHRLRASIHYE</sequence>
<comment type="catalytic activity">
    <reaction evidence="1">
        <text>S-ubiquitinyl-[E2 ubiquitin-conjugating enzyme]-L-cysteine + [acceptor protein]-L-lysine = [E2 ubiquitin-conjugating enzyme]-L-cysteine + N(6)-ubiquitinyl-[acceptor protein]-L-lysine.</text>
        <dbReference type="EC" id="2.3.2.27"/>
    </reaction>
</comment>
<dbReference type="PROSITE" id="PS50089">
    <property type="entry name" value="ZF_RING_2"/>
    <property type="match status" value="1"/>
</dbReference>
<dbReference type="GO" id="GO:0005737">
    <property type="term" value="C:cytoplasm"/>
    <property type="evidence" value="ECO:0007669"/>
    <property type="project" value="TreeGrafter"/>
</dbReference>
<dbReference type="PANTHER" id="PTHR15710:SF122">
    <property type="entry name" value="GENOME ASSEMBLY, CHROMOSOME: A03"/>
    <property type="match status" value="1"/>
</dbReference>
<evidence type="ECO:0000256" key="8">
    <source>
        <dbReference type="PROSITE-ProRule" id="PRU00175"/>
    </source>
</evidence>
<keyword evidence="13" id="KW-1185">Reference proteome</keyword>
<dbReference type="Proteomes" id="UP001374584">
    <property type="component" value="Unassembled WGS sequence"/>
</dbReference>
<reference evidence="12 13" key="1">
    <citation type="submission" date="2024-01" db="EMBL/GenBank/DDBJ databases">
        <title>The genomes of 5 underutilized Papilionoideae crops provide insights into root nodulation and disease resistanc.</title>
        <authorList>
            <person name="Jiang F."/>
        </authorList>
    </citation>
    <scope>NUCLEOTIDE SEQUENCE [LARGE SCALE GENOMIC DNA]</scope>
    <source>
        <strain evidence="12">JINMINGXINNONG_FW02</strain>
        <tissue evidence="12">Leaves</tissue>
    </source>
</reference>
<evidence type="ECO:0000256" key="10">
    <source>
        <dbReference type="SAM" id="Phobius"/>
    </source>
</evidence>
<evidence type="ECO:0000256" key="4">
    <source>
        <dbReference type="ARBA" id="ARBA00022723"/>
    </source>
</evidence>
<feature type="compositionally biased region" description="Polar residues" evidence="9">
    <location>
        <begin position="205"/>
        <end position="215"/>
    </location>
</feature>
<evidence type="ECO:0000256" key="5">
    <source>
        <dbReference type="ARBA" id="ARBA00022771"/>
    </source>
</evidence>
<dbReference type="Gene3D" id="3.30.40.10">
    <property type="entry name" value="Zinc/RING finger domain, C3HC4 (zinc finger)"/>
    <property type="match status" value="1"/>
</dbReference>
<feature type="transmembrane region" description="Helical" evidence="10">
    <location>
        <begin position="277"/>
        <end position="296"/>
    </location>
</feature>
<evidence type="ECO:0000256" key="6">
    <source>
        <dbReference type="ARBA" id="ARBA00022786"/>
    </source>
</evidence>
<keyword evidence="10" id="KW-1133">Transmembrane helix</keyword>
<feature type="transmembrane region" description="Helical" evidence="10">
    <location>
        <begin position="226"/>
        <end position="247"/>
    </location>
</feature>
<evidence type="ECO:0000256" key="3">
    <source>
        <dbReference type="ARBA" id="ARBA00022679"/>
    </source>
</evidence>
<proteinExistence type="predicted"/>
<feature type="domain" description="RING-type" evidence="11">
    <location>
        <begin position="142"/>
        <end position="183"/>
    </location>
</feature>
<dbReference type="Pfam" id="PF14369">
    <property type="entry name" value="Zn_ribbon_19"/>
    <property type="match status" value="1"/>
</dbReference>
<keyword evidence="5 8" id="KW-0863">Zinc-finger</keyword>
<dbReference type="PANTHER" id="PTHR15710">
    <property type="entry name" value="E3 UBIQUITIN-PROTEIN LIGASE PRAJA"/>
    <property type="match status" value="1"/>
</dbReference>
<dbReference type="GO" id="GO:0061630">
    <property type="term" value="F:ubiquitin protein ligase activity"/>
    <property type="evidence" value="ECO:0007669"/>
    <property type="project" value="UniProtKB-EC"/>
</dbReference>
<evidence type="ECO:0000256" key="2">
    <source>
        <dbReference type="ARBA" id="ARBA00012483"/>
    </source>
</evidence>
<dbReference type="Pfam" id="PF13639">
    <property type="entry name" value="zf-RING_2"/>
    <property type="match status" value="1"/>
</dbReference>
<organism evidence="12 13">
    <name type="scientific">Phaseolus coccineus</name>
    <name type="common">Scarlet runner bean</name>
    <name type="synonym">Phaseolus multiflorus</name>
    <dbReference type="NCBI Taxonomy" id="3886"/>
    <lineage>
        <taxon>Eukaryota</taxon>
        <taxon>Viridiplantae</taxon>
        <taxon>Streptophyta</taxon>
        <taxon>Embryophyta</taxon>
        <taxon>Tracheophyta</taxon>
        <taxon>Spermatophyta</taxon>
        <taxon>Magnoliopsida</taxon>
        <taxon>eudicotyledons</taxon>
        <taxon>Gunneridae</taxon>
        <taxon>Pentapetalae</taxon>
        <taxon>rosids</taxon>
        <taxon>fabids</taxon>
        <taxon>Fabales</taxon>
        <taxon>Fabaceae</taxon>
        <taxon>Papilionoideae</taxon>
        <taxon>50 kb inversion clade</taxon>
        <taxon>NPAAA clade</taxon>
        <taxon>indigoferoid/millettioid clade</taxon>
        <taxon>Phaseoleae</taxon>
        <taxon>Phaseolus</taxon>
    </lineage>
</organism>
<keyword evidence="4" id="KW-0479">Metal-binding</keyword>
<dbReference type="EMBL" id="JAYMYR010000011">
    <property type="protein sequence ID" value="KAK7333775.1"/>
    <property type="molecule type" value="Genomic_DNA"/>
</dbReference>
<feature type="transmembrane region" description="Helical" evidence="10">
    <location>
        <begin position="253"/>
        <end position="270"/>
    </location>
</feature>
<evidence type="ECO:0000313" key="12">
    <source>
        <dbReference type="EMBL" id="KAK7333775.1"/>
    </source>
</evidence>
<gene>
    <name evidence="12" type="ORF">VNO80_30552</name>
</gene>
<keyword evidence="10" id="KW-0812">Transmembrane</keyword>
<dbReference type="GO" id="GO:0008270">
    <property type="term" value="F:zinc ion binding"/>
    <property type="evidence" value="ECO:0007669"/>
    <property type="project" value="UniProtKB-KW"/>
</dbReference>
<keyword evidence="10" id="KW-0472">Membrane</keyword>
<dbReference type="SMART" id="SM00184">
    <property type="entry name" value="RING"/>
    <property type="match status" value="1"/>
</dbReference>
<keyword evidence="6" id="KW-0833">Ubl conjugation pathway</keyword>
<name>A0AAN9LCZ1_PHACN</name>
<evidence type="ECO:0000259" key="11">
    <source>
        <dbReference type="PROSITE" id="PS50089"/>
    </source>
</evidence>
<comment type="caution">
    <text evidence="12">The sequence shown here is derived from an EMBL/GenBank/DDBJ whole genome shotgun (WGS) entry which is preliminary data.</text>
</comment>